<evidence type="ECO:0000313" key="1">
    <source>
        <dbReference type="EMBL" id="MCT7981068.1"/>
    </source>
</evidence>
<dbReference type="EMBL" id="JAMXFA010000052">
    <property type="protein sequence ID" value="MCT7981068.1"/>
    <property type="molecule type" value="Genomic_DNA"/>
</dbReference>
<dbReference type="Proteomes" id="UP001525961">
    <property type="component" value="Unassembled WGS sequence"/>
</dbReference>
<reference evidence="1 2" key="1">
    <citation type="journal article" date="2022" name="Front. Microbiol.">
        <title>High genomic differentiation and limited gene flow indicate recent cryptic speciation within the genus Laspinema (cyanobacteria).</title>
        <authorList>
            <person name="Stanojkovic A."/>
            <person name="Skoupy S."/>
            <person name="Skaloud P."/>
            <person name="Dvorak P."/>
        </authorList>
    </citation>
    <scope>NUCLEOTIDE SEQUENCE [LARGE SCALE GENOMIC DNA]</scope>
    <source>
        <strain evidence="1 2">D3b</strain>
    </source>
</reference>
<comment type="caution">
    <text evidence="1">The sequence shown here is derived from an EMBL/GenBank/DDBJ whole genome shotgun (WGS) entry which is preliminary data.</text>
</comment>
<accession>A0ABT2NED5</accession>
<evidence type="ECO:0000313" key="2">
    <source>
        <dbReference type="Proteomes" id="UP001525961"/>
    </source>
</evidence>
<organism evidence="1 2">
    <name type="scientific">Laspinema olomoucense D3b</name>
    <dbReference type="NCBI Taxonomy" id="2953688"/>
    <lineage>
        <taxon>Bacteria</taxon>
        <taxon>Bacillati</taxon>
        <taxon>Cyanobacteriota</taxon>
        <taxon>Cyanophyceae</taxon>
        <taxon>Oscillatoriophycideae</taxon>
        <taxon>Oscillatoriales</taxon>
        <taxon>Laspinemataceae</taxon>
        <taxon>Laspinema</taxon>
        <taxon>Laspinema olomoucense</taxon>
    </lineage>
</organism>
<gene>
    <name evidence="1" type="ORF">NG792_25400</name>
</gene>
<keyword evidence="2" id="KW-1185">Reference proteome</keyword>
<name>A0ABT2NED5_9CYAN</name>
<protein>
    <submittedName>
        <fullName evidence="1">Uncharacterized protein</fullName>
    </submittedName>
</protein>
<sequence>MEPLTPRQLELDLYPRLKPGQVVKILGKDFTGYFDLVGFYGIIEGCNISCNIGVSVWVLGFKLGTIFPVILEYDIYNIEPTGKIKTPWHRYSLRTQQILLNRNLK</sequence>
<proteinExistence type="predicted"/>
<dbReference type="RefSeq" id="WP_261237285.1">
    <property type="nucleotide sequence ID" value="NZ_JAMXFA010000052.1"/>
</dbReference>